<dbReference type="GeneID" id="60682233"/>
<keyword evidence="2 5" id="KW-0812">Transmembrane</keyword>
<protein>
    <submittedName>
        <fullName evidence="8">Aromatic acid exporter family protein</fullName>
    </submittedName>
</protein>
<evidence type="ECO:0000313" key="9">
    <source>
        <dbReference type="Proteomes" id="UP000436911"/>
    </source>
</evidence>
<accession>A0A368NVW4</accession>
<dbReference type="InterPro" id="IPR049453">
    <property type="entry name" value="Memb_transporter_dom"/>
</dbReference>
<feature type="transmembrane region" description="Helical" evidence="5">
    <location>
        <begin position="94"/>
        <end position="124"/>
    </location>
</feature>
<dbReference type="EMBL" id="QUSG01000001">
    <property type="protein sequence ID" value="KAA3532313.1"/>
    <property type="molecule type" value="Genomic_DNA"/>
</dbReference>
<reference evidence="8 10" key="2">
    <citation type="submission" date="2019-12" db="EMBL/GenBank/DDBJ databases">
        <title>Whole-genome sequencing of Allorhizobium vitis.</title>
        <authorList>
            <person name="Gan H.M."/>
            <person name="Szegedi E."/>
            <person name="Burr T."/>
            <person name="Savka M.A."/>
        </authorList>
    </citation>
    <scope>NUCLEOTIDE SEQUENCE [LARGE SCALE GENOMIC DNA]</scope>
    <source>
        <strain evidence="8 10">CG516</strain>
    </source>
</reference>
<feature type="transmembrane region" description="Helical" evidence="5">
    <location>
        <begin position="12"/>
        <end position="34"/>
    </location>
</feature>
<feature type="transmembrane region" description="Helical" evidence="5">
    <location>
        <begin position="65"/>
        <end position="88"/>
    </location>
</feature>
<comment type="caution">
    <text evidence="8">The sequence shown here is derived from an EMBL/GenBank/DDBJ whole genome shotgun (WGS) entry which is preliminary data.</text>
</comment>
<organism evidence="8 10">
    <name type="scientific">Agrobacterium vitis</name>
    <name type="common">Rhizobium vitis</name>
    <dbReference type="NCBI Taxonomy" id="373"/>
    <lineage>
        <taxon>Bacteria</taxon>
        <taxon>Pseudomonadati</taxon>
        <taxon>Pseudomonadota</taxon>
        <taxon>Alphaproteobacteria</taxon>
        <taxon>Hyphomicrobiales</taxon>
        <taxon>Rhizobiaceae</taxon>
        <taxon>Rhizobium/Agrobacterium group</taxon>
        <taxon>Agrobacterium</taxon>
    </lineage>
</organism>
<reference evidence="7 9" key="1">
    <citation type="submission" date="2018-08" db="EMBL/GenBank/DDBJ databases">
        <title>Genome sequencing of Agrobacterium vitis strain ICMP 10754.</title>
        <authorList>
            <person name="Visnovsky S.B."/>
            <person name="Pitman A.R."/>
        </authorList>
    </citation>
    <scope>NUCLEOTIDE SEQUENCE [LARGE SCALE GENOMIC DNA]</scope>
    <source>
        <strain evidence="7 9">ICMP 10754</strain>
    </source>
</reference>
<proteinExistence type="predicted"/>
<keyword evidence="4 5" id="KW-0472">Membrane</keyword>
<evidence type="ECO:0000256" key="5">
    <source>
        <dbReference type="SAM" id="Phobius"/>
    </source>
</evidence>
<dbReference type="Pfam" id="PF13515">
    <property type="entry name" value="FUSC_2"/>
    <property type="match status" value="1"/>
</dbReference>
<evidence type="ECO:0000256" key="4">
    <source>
        <dbReference type="ARBA" id="ARBA00023136"/>
    </source>
</evidence>
<feature type="domain" description="Integral membrane bound transporter" evidence="6">
    <location>
        <begin position="30"/>
        <end position="147"/>
    </location>
</feature>
<comment type="subcellular location">
    <subcellularLocation>
        <location evidence="1">Membrane</location>
        <topology evidence="1">Multi-pass membrane protein</topology>
    </subcellularLocation>
</comment>
<evidence type="ECO:0000256" key="3">
    <source>
        <dbReference type="ARBA" id="ARBA00022989"/>
    </source>
</evidence>
<dbReference type="GO" id="GO:0016020">
    <property type="term" value="C:membrane"/>
    <property type="evidence" value="ECO:0007669"/>
    <property type="project" value="UniProtKB-SubCell"/>
</dbReference>
<dbReference type="OrthoDB" id="8791282at2"/>
<keyword evidence="3 5" id="KW-1133">Transmembrane helix</keyword>
<gene>
    <name evidence="7" type="ORF">DXT89_02950</name>
    <name evidence="8" type="ORF">GOZ90_02270</name>
</gene>
<name>A0A368NVW4_AGRVI</name>
<sequence>MWSRVASHIRDAFSHAIAAALAAAIAFYGAHWLFGHQQPIFAAIAAIICLAPGIPNHLRQGINVVIGVTIGIAVGELIFLLPITVLGVQISLAIFAAMFLGALANLAPVTPIQAGASALLVILLGPATGGLVRFLDVIIGVSTGLVFALILFRNATKLHETATAPSKDAGQGPQEK</sequence>
<evidence type="ECO:0000313" key="7">
    <source>
        <dbReference type="EMBL" id="KAA3532313.1"/>
    </source>
</evidence>
<dbReference type="Proteomes" id="UP000477951">
    <property type="component" value="Unassembled WGS sequence"/>
</dbReference>
<evidence type="ECO:0000256" key="1">
    <source>
        <dbReference type="ARBA" id="ARBA00004141"/>
    </source>
</evidence>
<feature type="transmembrane region" description="Helical" evidence="5">
    <location>
        <begin position="40"/>
        <end position="58"/>
    </location>
</feature>
<dbReference type="AlphaFoldDB" id="A0A368NVW4"/>
<evidence type="ECO:0000313" key="10">
    <source>
        <dbReference type="Proteomes" id="UP000477951"/>
    </source>
</evidence>
<dbReference type="RefSeq" id="WP_060715820.1">
    <property type="nucleotide sequence ID" value="NZ_CP055265.1"/>
</dbReference>
<feature type="transmembrane region" description="Helical" evidence="5">
    <location>
        <begin position="131"/>
        <end position="152"/>
    </location>
</feature>
<dbReference type="EMBL" id="WPHR01000001">
    <property type="protein sequence ID" value="MUZ71492.1"/>
    <property type="molecule type" value="Genomic_DNA"/>
</dbReference>
<dbReference type="Proteomes" id="UP000436911">
    <property type="component" value="Unassembled WGS sequence"/>
</dbReference>
<evidence type="ECO:0000259" key="6">
    <source>
        <dbReference type="Pfam" id="PF13515"/>
    </source>
</evidence>
<evidence type="ECO:0000256" key="2">
    <source>
        <dbReference type="ARBA" id="ARBA00022692"/>
    </source>
</evidence>
<evidence type="ECO:0000313" key="8">
    <source>
        <dbReference type="EMBL" id="MUZ71492.1"/>
    </source>
</evidence>